<dbReference type="AlphaFoldDB" id="A0AAW9MCS8"/>
<feature type="domain" description="Coenzyme F420 hydrogenase/dehydrogenase beta subunit C-terminal" evidence="2">
    <location>
        <begin position="158"/>
        <end position="324"/>
    </location>
</feature>
<dbReference type="Proteomes" id="UP000245995">
    <property type="component" value="Chromosome CITRO92"/>
</dbReference>
<feature type="domain" description="Coenzyme F420 hydrogenase/dehydrogenase beta subunit N-terminal" evidence="1">
    <location>
        <begin position="75"/>
        <end position="150"/>
    </location>
</feature>
<reference evidence="3 4" key="1">
    <citation type="submission" date="2016-04" db="EMBL/GenBank/DDBJ databases">
        <authorList>
            <person name="Regsiter A."/>
            <person name="William W."/>
        </authorList>
    </citation>
    <scope>NUCLEOTIDE SEQUENCE [LARGE SCALE GENOMIC DNA]</scope>
    <source>
        <strain evidence="3 4">92</strain>
    </source>
</reference>
<dbReference type="Pfam" id="PF04422">
    <property type="entry name" value="FrhB_FdhB_N"/>
    <property type="match status" value="1"/>
</dbReference>
<proteinExistence type="predicted"/>
<dbReference type="InterPro" id="IPR045220">
    <property type="entry name" value="FRHB/FDHB/HCAR-like"/>
</dbReference>
<name>A0AAW9MCS8_CITAM</name>
<sequence length="393" mass="43488">MNNISQVIKSGMCAGCGFCAENPEKMKIDNQGYFRPISFIDDELSLHVCPGRGVSHNNTDIDYHLLWGPIVSCEVGYANNPDVRRLGSSGGVLTALLCYLIETSKVDAVIQVGVSKDYPIRNETNILSSKDDIISCAGSRYSPSSPLTVIRSLLDNGKRYAIIGKPCDIASMRTLVNETPKYREQFPYLLSFMCAGVPSEEGTKQVLKKWNLKPEQLISFRYRGDGWPGLTKAVATTGEEFTMTYNESWGSILNRYLQPRCKLCGDGIGEAADVVCGDAWHASSNGYPSFDEEAGRSLTIARTQTGRQLLDQAMAAKAVTLTNYNITELQQIQPYQANRKQTTQVRRLAVMLLGGKVPSYKGYHLGKLLLRTPFKLTIKAFSGTLIRKLRGRI</sequence>
<dbReference type="PANTHER" id="PTHR31332">
    <property type="entry name" value="7-HYDROXYMETHYL CHLOROPHYLL A REDUCTASE, CHLOROPLASTIC"/>
    <property type="match status" value="1"/>
</dbReference>
<dbReference type="EMBL" id="LT556085">
    <property type="protein sequence ID" value="SBA18900.1"/>
    <property type="molecule type" value="Genomic_DNA"/>
</dbReference>
<evidence type="ECO:0000313" key="3">
    <source>
        <dbReference type="EMBL" id="SBA18900.1"/>
    </source>
</evidence>
<gene>
    <name evidence="3" type="primary">wffB</name>
    <name evidence="3" type="ORF">CITRO92_4138</name>
</gene>
<accession>A0AAW9MCS8</accession>
<dbReference type="PANTHER" id="PTHR31332:SF0">
    <property type="entry name" value="7-HYDROXYMETHYL CHLOROPHYLL A REDUCTASE, CHLOROPLASTIC"/>
    <property type="match status" value="1"/>
</dbReference>
<dbReference type="RefSeq" id="WP_162300692.1">
    <property type="nucleotide sequence ID" value="NZ_JAWHXP010000035.1"/>
</dbReference>
<organism evidence="3 4">
    <name type="scientific">Citrobacter amalonaticus</name>
    <dbReference type="NCBI Taxonomy" id="35703"/>
    <lineage>
        <taxon>Bacteria</taxon>
        <taxon>Pseudomonadati</taxon>
        <taxon>Pseudomonadota</taxon>
        <taxon>Gammaproteobacteria</taxon>
        <taxon>Enterobacterales</taxon>
        <taxon>Enterobacteriaceae</taxon>
        <taxon>Citrobacter</taxon>
    </lineage>
</organism>
<protein>
    <submittedName>
        <fullName evidence="3">WffB</fullName>
    </submittedName>
</protein>
<dbReference type="GO" id="GO:0033354">
    <property type="term" value="P:chlorophyll cycle"/>
    <property type="evidence" value="ECO:0007669"/>
    <property type="project" value="TreeGrafter"/>
</dbReference>
<dbReference type="InterPro" id="IPR007516">
    <property type="entry name" value="Co_F420_Hydgase/DH_bsu_N"/>
</dbReference>
<dbReference type="GO" id="GO:0090415">
    <property type="term" value="F:7-hydroxymethyl chlorophyll a reductase activity"/>
    <property type="evidence" value="ECO:0007669"/>
    <property type="project" value="TreeGrafter"/>
</dbReference>
<dbReference type="InterPro" id="IPR007525">
    <property type="entry name" value="FrhB_FdhB_C"/>
</dbReference>
<evidence type="ECO:0000259" key="2">
    <source>
        <dbReference type="Pfam" id="PF04432"/>
    </source>
</evidence>
<dbReference type="Pfam" id="PF04432">
    <property type="entry name" value="FrhB_FdhB_C"/>
    <property type="match status" value="1"/>
</dbReference>
<evidence type="ECO:0000313" key="4">
    <source>
        <dbReference type="Proteomes" id="UP000245995"/>
    </source>
</evidence>
<evidence type="ECO:0000259" key="1">
    <source>
        <dbReference type="Pfam" id="PF04422"/>
    </source>
</evidence>